<dbReference type="PANTHER" id="PTHR10357">
    <property type="entry name" value="ALPHA-AMYLASE FAMILY MEMBER"/>
    <property type="match status" value="1"/>
</dbReference>
<dbReference type="NCBIfam" id="NF008183">
    <property type="entry name" value="PRK10933.1"/>
    <property type="match status" value="1"/>
</dbReference>
<dbReference type="EMBL" id="CP040710">
    <property type="protein sequence ID" value="QCX00676.1"/>
    <property type="molecule type" value="Genomic_DNA"/>
</dbReference>
<evidence type="ECO:0000313" key="5">
    <source>
        <dbReference type="EMBL" id="QCX00676.1"/>
    </source>
</evidence>
<dbReference type="FunFam" id="3.20.20.80:FF:000064">
    <property type="entry name" value="Oligo-1,6-glucosidase"/>
    <property type="match status" value="2"/>
</dbReference>
<proteinExistence type="inferred from homology"/>
<comment type="similarity">
    <text evidence="1">Belongs to the glycosyl hydrolase 13 family.</text>
</comment>
<accession>A0A5B7SQ09</accession>
<sequence>MKTFKGIRKAWWKEQVVYQIYPRSFKDSNGDGMGDLQGIIAKIDYLDELGIDIVWLSPHFDSPNADNGYDIRNYREVMTEFGTMADFDLMLEKLKERGIKLIIDLVVNHSSDEHAWFEESKLSKDNPYRDYYIWRAEKDGQKPNNWPSFFGGSAWEKDNTTGEYYLHYFSKKQPDLNWENTKLRQEVHSVMKFWLDKGVDGFRMDVIPLISKQQDFADMTKTQLKNPEIVYASGPRLHEYLQEMNSEVLSQYDSVTVGEAFGVSAELMQRMTDERRGEIDMAFLFDIVRIGRDNWLQKEWSLPELKALFTMQSATDKFHWPTVFLNNHDNPRSVSKFGNASSKYRAASSKLLALLTLTQYGTPFLYQGEEIGMTNYPFKSFEEFDDIEIRGNYGQILKSGVQAETYLNELNKSSRDHSRTPMQWTAENQAGFTDGNKSWLSVNPNYTEINVETQLGDTQSVLHFYRTLLKLRKGNDDLIYGDYFDILPDHKEVFAYTRTGEHRTYLIVLNMSEQLIDLNLPENFHSYDLIISNYARKKNKKYSVRPWEAGLYCAKID</sequence>
<dbReference type="PANTHER" id="PTHR10357:SF179">
    <property type="entry name" value="NEUTRAL AND BASIC AMINO ACID TRANSPORT PROTEIN RBAT"/>
    <property type="match status" value="1"/>
</dbReference>
<protein>
    <submittedName>
        <fullName evidence="5">Alpha-glucosidase</fullName>
    </submittedName>
</protein>
<dbReference type="FunFam" id="3.90.400.10:FF:000002">
    <property type="entry name" value="Sucrose isomerase"/>
    <property type="match status" value="1"/>
</dbReference>
<name>A0A5B7SQ09_9FLAO</name>
<dbReference type="SUPFAM" id="SSF51445">
    <property type="entry name" value="(Trans)glycosidases"/>
    <property type="match status" value="1"/>
</dbReference>
<dbReference type="InterPro" id="IPR013780">
    <property type="entry name" value="Glyco_hydro_b"/>
</dbReference>
<dbReference type="Gene3D" id="2.60.40.1180">
    <property type="entry name" value="Golgi alpha-mannosidase II"/>
    <property type="match status" value="1"/>
</dbReference>
<dbReference type="FunFam" id="2.60.40.1180:FF:000007">
    <property type="entry name" value="Sucrose isomerase"/>
    <property type="match status" value="1"/>
</dbReference>
<dbReference type="GO" id="GO:0009313">
    <property type="term" value="P:oligosaccharide catabolic process"/>
    <property type="evidence" value="ECO:0007669"/>
    <property type="project" value="TreeGrafter"/>
</dbReference>
<dbReference type="CDD" id="cd11333">
    <property type="entry name" value="AmyAc_SI_OligoGlu_DGase"/>
    <property type="match status" value="1"/>
</dbReference>
<dbReference type="AlphaFoldDB" id="A0A5B7SQ09"/>
<organism evidence="5 6">
    <name type="scientific">Aggregatimonas sangjinii</name>
    <dbReference type="NCBI Taxonomy" id="2583587"/>
    <lineage>
        <taxon>Bacteria</taxon>
        <taxon>Pseudomonadati</taxon>
        <taxon>Bacteroidota</taxon>
        <taxon>Flavobacteriia</taxon>
        <taxon>Flavobacteriales</taxon>
        <taxon>Flavobacteriaceae</taxon>
        <taxon>Aggregatimonas</taxon>
    </lineage>
</organism>
<evidence type="ECO:0000259" key="4">
    <source>
        <dbReference type="SMART" id="SM00642"/>
    </source>
</evidence>
<gene>
    <name evidence="5" type="ORF">FGM00_11365</name>
</gene>
<dbReference type="Gene3D" id="3.90.400.10">
    <property type="entry name" value="Oligo-1,6-glucosidase, Domain 2"/>
    <property type="match status" value="1"/>
</dbReference>
<evidence type="ECO:0000256" key="2">
    <source>
        <dbReference type="ARBA" id="ARBA00022801"/>
    </source>
</evidence>
<dbReference type="Pfam" id="PF00128">
    <property type="entry name" value="Alpha-amylase"/>
    <property type="match status" value="1"/>
</dbReference>
<keyword evidence="6" id="KW-1185">Reference proteome</keyword>
<keyword evidence="3" id="KW-0326">Glycosidase</keyword>
<dbReference type="InterPro" id="IPR045857">
    <property type="entry name" value="O16G_dom_2"/>
</dbReference>
<reference evidence="5 6" key="1">
    <citation type="submission" date="2019-05" db="EMBL/GenBank/DDBJ databases">
        <title>Genome sequencing of F202Z8.</title>
        <authorList>
            <person name="Kwon Y.M."/>
        </authorList>
    </citation>
    <scope>NUCLEOTIDE SEQUENCE [LARGE SCALE GENOMIC DNA]</scope>
    <source>
        <strain evidence="5 6">F202Z8</strain>
    </source>
</reference>
<feature type="domain" description="Glycosyl hydrolase family 13 catalytic" evidence="4">
    <location>
        <begin position="19"/>
        <end position="419"/>
    </location>
</feature>
<dbReference type="Proteomes" id="UP000310017">
    <property type="component" value="Chromosome"/>
</dbReference>
<keyword evidence="2" id="KW-0378">Hydrolase</keyword>
<evidence type="ECO:0000256" key="3">
    <source>
        <dbReference type="ARBA" id="ARBA00023295"/>
    </source>
</evidence>
<dbReference type="InterPro" id="IPR017853">
    <property type="entry name" value="GH"/>
</dbReference>
<dbReference type="RefSeq" id="WP_138853021.1">
    <property type="nucleotide sequence ID" value="NZ_CP040710.1"/>
</dbReference>
<dbReference type="SUPFAM" id="SSF51011">
    <property type="entry name" value="Glycosyl hydrolase domain"/>
    <property type="match status" value="1"/>
</dbReference>
<dbReference type="SMART" id="SM00642">
    <property type="entry name" value="Aamy"/>
    <property type="match status" value="1"/>
</dbReference>
<dbReference type="KEGG" id="asag:FGM00_11365"/>
<evidence type="ECO:0000256" key="1">
    <source>
        <dbReference type="ARBA" id="ARBA00008061"/>
    </source>
</evidence>
<evidence type="ECO:0000313" key="6">
    <source>
        <dbReference type="Proteomes" id="UP000310017"/>
    </source>
</evidence>
<dbReference type="GO" id="GO:0004556">
    <property type="term" value="F:alpha-amylase activity"/>
    <property type="evidence" value="ECO:0007669"/>
    <property type="project" value="TreeGrafter"/>
</dbReference>
<dbReference type="OrthoDB" id="9806009at2"/>
<dbReference type="InterPro" id="IPR006047">
    <property type="entry name" value="GH13_cat_dom"/>
</dbReference>
<dbReference type="Gene3D" id="3.20.20.80">
    <property type="entry name" value="Glycosidases"/>
    <property type="match status" value="1"/>
</dbReference>